<organism evidence="10 11">
    <name type="scientific">Yarrowia lipolytica</name>
    <name type="common">Candida lipolytica</name>
    <dbReference type="NCBI Taxonomy" id="4952"/>
    <lineage>
        <taxon>Eukaryota</taxon>
        <taxon>Fungi</taxon>
        <taxon>Dikarya</taxon>
        <taxon>Ascomycota</taxon>
        <taxon>Saccharomycotina</taxon>
        <taxon>Dipodascomycetes</taxon>
        <taxon>Dipodascales</taxon>
        <taxon>Dipodascales incertae sedis</taxon>
        <taxon>Yarrowia</taxon>
    </lineage>
</organism>
<keyword evidence="3" id="KW-0597">Phosphoprotein</keyword>
<dbReference type="Gene3D" id="1.10.287.1490">
    <property type="match status" value="1"/>
</dbReference>
<evidence type="ECO:0000256" key="2">
    <source>
        <dbReference type="ARBA" id="ARBA00022490"/>
    </source>
</evidence>
<dbReference type="GeneID" id="2910877"/>
<feature type="region of interest" description="Disordered" evidence="7">
    <location>
        <begin position="931"/>
        <end position="953"/>
    </location>
</feature>
<sequence length="1160" mass="134094">MPTLDGNTWGNSDPSLGSKEGSFEIPDHVPGAAQFRARQEFAAASNGSAPFARKLVGTQIPQTRHSPSSSTPREFTPLLRSVKKSFTATQQQQASYSPTSSRFRGTNRTGGRPDPLLPYDELSYSSNEFDNMSGIQRGSLTPQRRQQKGPTATKGLNELLSESMPLREQETRMKELSNENTKLKIDLLQARQELHRNTPAQMKEIREEVVQLRSDNMSLTTEVQQLRVMLEEREHYITQLEEQLQQRDETNRSINNIGVEAELERLQGLVADSEYEANRKQEELDGALDEIDTLKAKFEVLEREREQERYNRSVDRSMVDKSMNDQTMDSTRSSRLNCTLDHNDARFEITNLKHDIDQLVAEVNQKDAQVDQAQVIIQKLTSELAAKREVEANIDRSHSTTEETLRRQIDEYIAHIERIKEEKERDIKIMHADLDAHVRRAEHDHAVELDRARTEIQRLTSELGLKESQITELQTQMERYKTELESVPMEMEPLRAAIARLEQDKLMLEGTIADLEIQLKRNTMRDDDRQQLAAQRDELMHRLTQAESERNHYRENLESRSQYWVHEKALLESQRDSLQEKLDNVDQKHSNGHTPSRGYAAIVAQEQEKLRIYQLQAEHTRDEMQKLIDTQYQDLRRQTDELNAASNEIARLVAVDKKLQEMSNNIGLMEQHFQAEQNRRAHAEEKGQILEQQVREAEERLRELSNRPPPPSQGPNESFMALNNNLHEQNRELRSQIDAGNRELNGYKIELETATRLQHGAEKNVEFLEKRVAELERSISDLRVHLAKVEQERDDLVVRKEDENPQSSLEYALCLLSEKEGEIAEIRATFAGQKKKLVEYIKKLRDGRRQTRSEIVPLQKLNQMLEKELEEKDALLAEKEAALADKKTALEQAQSVEALEVKHQHDVERLAAEIYRLRGERDVLRRDLKTAKRERDDYGQRYRDSQETHQQEMEEQIRAIEQMSLKEPFQPTTDADVSTGSPRHGFQPGPKARSRGHVHSDYLDAERNGSRGSPHRYESSSQPQPPCLAGVTSCHKCEDEIEFLKSEIVTYDRGVRFEMCQTAYLRIKLQRSQELRASLVIQKVYYDALVAELRFCNRADLKLLQSMGLTPTIKKKKRAITFGAVAQMVLATVMLRRLGEEYAEDERKKQRLKDLADTYS</sequence>
<evidence type="ECO:0000259" key="9">
    <source>
        <dbReference type="Pfam" id="PF10495"/>
    </source>
</evidence>
<evidence type="ECO:0000256" key="1">
    <source>
        <dbReference type="ARBA" id="ARBA00004267"/>
    </source>
</evidence>
<evidence type="ECO:0000256" key="3">
    <source>
        <dbReference type="ARBA" id="ARBA00022553"/>
    </source>
</evidence>
<gene>
    <name evidence="10" type="ORF">YALI1_D35484g</name>
</gene>
<feature type="domain" description="Pericentrin/AKAP-450 centrosomal targeting" evidence="9">
    <location>
        <begin position="1068"/>
        <end position="1141"/>
    </location>
</feature>
<evidence type="ECO:0000256" key="4">
    <source>
        <dbReference type="ARBA" id="ARBA00023054"/>
    </source>
</evidence>
<evidence type="ECO:0000256" key="5">
    <source>
        <dbReference type="ARBA" id="ARBA00023212"/>
    </source>
</evidence>
<evidence type="ECO:0000313" key="10">
    <source>
        <dbReference type="EMBL" id="AOW04705.1"/>
    </source>
</evidence>
<keyword evidence="2" id="KW-0963">Cytoplasm</keyword>
<dbReference type="PANTHER" id="PTHR19327">
    <property type="entry name" value="GOLGIN"/>
    <property type="match status" value="1"/>
</dbReference>
<dbReference type="Pfam" id="PF10495">
    <property type="entry name" value="PACT_coil_coil"/>
    <property type="match status" value="1"/>
</dbReference>
<evidence type="ECO:0000259" key="8">
    <source>
        <dbReference type="Pfam" id="PF07989"/>
    </source>
</evidence>
<feature type="coiled-coil region" evidence="6">
    <location>
        <begin position="166"/>
        <end position="311"/>
    </location>
</feature>
<dbReference type="InterPro" id="IPR012943">
    <property type="entry name" value="Cnn_1N"/>
</dbReference>
<dbReference type="VEuPathDB" id="FungiDB:YALI0_D26950g"/>
<dbReference type="GO" id="GO:0005737">
    <property type="term" value="C:cytoplasm"/>
    <property type="evidence" value="ECO:0007669"/>
    <property type="project" value="UniProtKB-ARBA"/>
</dbReference>
<dbReference type="AlphaFoldDB" id="A0A1D8NGE7"/>
<dbReference type="OrthoDB" id="4086665at2759"/>
<feature type="region of interest" description="Disordered" evidence="7">
    <location>
        <begin position="1"/>
        <end position="28"/>
    </location>
</feature>
<dbReference type="Proteomes" id="UP000182444">
    <property type="component" value="Chromosome 1D"/>
</dbReference>
<feature type="compositionally biased region" description="Polar residues" evidence="7">
    <location>
        <begin position="85"/>
        <end position="109"/>
    </location>
</feature>
<dbReference type="KEGG" id="yli:2910877"/>
<evidence type="ECO:0000256" key="7">
    <source>
        <dbReference type="SAM" id="MobiDB-lite"/>
    </source>
</evidence>
<keyword evidence="5" id="KW-0206">Cytoskeleton</keyword>
<feature type="domain" description="Centrosomin N-terminal motif 1" evidence="8">
    <location>
        <begin position="166"/>
        <end position="235"/>
    </location>
</feature>
<dbReference type="InterPro" id="IPR019528">
    <property type="entry name" value="PACT_domain"/>
</dbReference>
<feature type="compositionally biased region" description="Polar residues" evidence="7">
    <location>
        <begin position="123"/>
        <end position="150"/>
    </location>
</feature>
<dbReference type="EMBL" id="CP017556">
    <property type="protein sequence ID" value="AOW04705.1"/>
    <property type="molecule type" value="Genomic_DNA"/>
</dbReference>
<name>A0A1D8NGE7_YARLL</name>
<evidence type="ECO:0000256" key="6">
    <source>
        <dbReference type="SAM" id="Coils"/>
    </source>
</evidence>
<dbReference type="Pfam" id="PF07989">
    <property type="entry name" value="Cnn_1N"/>
    <property type="match status" value="1"/>
</dbReference>
<dbReference type="RefSeq" id="XP_503340.2">
    <property type="nucleotide sequence ID" value="XM_503340.2"/>
</dbReference>
<dbReference type="PANTHER" id="PTHR19327:SF0">
    <property type="entry name" value="GOLGIN SUBFAMILY A MEMBER 4"/>
    <property type="match status" value="1"/>
</dbReference>
<feature type="region of interest" description="Disordered" evidence="7">
    <location>
        <begin position="970"/>
        <end position="1027"/>
    </location>
</feature>
<feature type="region of interest" description="Disordered" evidence="7">
    <location>
        <begin position="85"/>
        <end position="156"/>
    </location>
</feature>
<dbReference type="VEuPathDB" id="FungiDB:YALI1_D35484g"/>
<proteinExistence type="predicted"/>
<evidence type="ECO:0000313" key="11">
    <source>
        <dbReference type="Proteomes" id="UP000182444"/>
    </source>
</evidence>
<feature type="coiled-coil region" evidence="6">
    <location>
        <begin position="349"/>
        <end position="422"/>
    </location>
</feature>
<feature type="compositionally biased region" description="Basic and acidic residues" evidence="7">
    <location>
        <begin position="998"/>
        <end position="1009"/>
    </location>
</feature>
<dbReference type="GO" id="GO:0005815">
    <property type="term" value="C:microtubule organizing center"/>
    <property type="evidence" value="ECO:0007669"/>
    <property type="project" value="UniProtKB-SubCell"/>
</dbReference>
<feature type="region of interest" description="Disordered" evidence="7">
    <location>
        <begin position="695"/>
        <end position="720"/>
    </location>
</feature>
<feature type="compositionally biased region" description="Polar residues" evidence="7">
    <location>
        <begin position="1"/>
        <end position="15"/>
    </location>
</feature>
<feature type="compositionally biased region" description="Basic and acidic residues" evidence="7">
    <location>
        <begin position="695"/>
        <end position="705"/>
    </location>
</feature>
<keyword evidence="4 6" id="KW-0175">Coiled coil</keyword>
<feature type="compositionally biased region" description="Polar residues" evidence="7">
    <location>
        <begin position="970"/>
        <end position="981"/>
    </location>
</feature>
<reference evidence="10 11" key="1">
    <citation type="journal article" date="2016" name="PLoS ONE">
        <title>Sequence Assembly of Yarrowia lipolytica Strain W29/CLIB89 Shows Transposable Element Diversity.</title>
        <authorList>
            <person name="Magnan C."/>
            <person name="Yu J."/>
            <person name="Chang I."/>
            <person name="Jahn E."/>
            <person name="Kanomata Y."/>
            <person name="Wu J."/>
            <person name="Zeller M."/>
            <person name="Oakes M."/>
            <person name="Baldi P."/>
            <person name="Sandmeyer S."/>
        </authorList>
    </citation>
    <scope>NUCLEOTIDE SEQUENCE [LARGE SCALE GENOMIC DNA]</scope>
    <source>
        <strain evidence="11">CLIB89(W29)</strain>
    </source>
</reference>
<comment type="subcellular location">
    <subcellularLocation>
        <location evidence="1">Cytoplasm</location>
        <location evidence="1">Cytoskeleton</location>
        <location evidence="1">Microtubule organizing center</location>
    </subcellularLocation>
</comment>
<accession>A0A1D8NGE7</accession>
<protein>
    <submittedName>
        <fullName evidence="10">Uncharacterized protein</fullName>
    </submittedName>
</protein>